<evidence type="ECO:0000313" key="3">
    <source>
        <dbReference type="Proteomes" id="UP001303046"/>
    </source>
</evidence>
<feature type="compositionally biased region" description="Basic and acidic residues" evidence="1">
    <location>
        <begin position="7"/>
        <end position="22"/>
    </location>
</feature>
<dbReference type="EMBL" id="JAVFWL010000006">
    <property type="protein sequence ID" value="KAK6760986.1"/>
    <property type="molecule type" value="Genomic_DNA"/>
</dbReference>
<reference evidence="2 3" key="1">
    <citation type="submission" date="2023-08" db="EMBL/GenBank/DDBJ databases">
        <title>A Necator americanus chromosomal reference genome.</title>
        <authorList>
            <person name="Ilik V."/>
            <person name="Petrzelkova K.J."/>
            <person name="Pardy F."/>
            <person name="Fuh T."/>
            <person name="Niatou-Singa F.S."/>
            <person name="Gouil Q."/>
            <person name="Baker L."/>
            <person name="Ritchie M.E."/>
            <person name="Jex A.R."/>
            <person name="Gazzola D."/>
            <person name="Li H."/>
            <person name="Toshio Fujiwara R."/>
            <person name="Zhan B."/>
            <person name="Aroian R.V."/>
            <person name="Pafco B."/>
            <person name="Schwarz E.M."/>
        </authorList>
    </citation>
    <scope>NUCLEOTIDE SEQUENCE [LARGE SCALE GENOMIC DNA]</scope>
    <source>
        <strain evidence="2 3">Aroian</strain>
        <tissue evidence="2">Whole animal</tissue>
    </source>
</reference>
<comment type="caution">
    <text evidence="2">The sequence shown here is derived from an EMBL/GenBank/DDBJ whole genome shotgun (WGS) entry which is preliminary data.</text>
</comment>
<organism evidence="2 3">
    <name type="scientific">Necator americanus</name>
    <name type="common">Human hookworm</name>
    <dbReference type="NCBI Taxonomy" id="51031"/>
    <lineage>
        <taxon>Eukaryota</taxon>
        <taxon>Metazoa</taxon>
        <taxon>Ecdysozoa</taxon>
        <taxon>Nematoda</taxon>
        <taxon>Chromadorea</taxon>
        <taxon>Rhabditida</taxon>
        <taxon>Rhabditina</taxon>
        <taxon>Rhabditomorpha</taxon>
        <taxon>Strongyloidea</taxon>
        <taxon>Ancylostomatidae</taxon>
        <taxon>Bunostominae</taxon>
        <taxon>Necator</taxon>
    </lineage>
</organism>
<name>A0ABR1EE79_NECAM</name>
<feature type="region of interest" description="Disordered" evidence="1">
    <location>
        <begin position="1"/>
        <end position="22"/>
    </location>
</feature>
<gene>
    <name evidence="2" type="primary">Necator_chrX.g22325</name>
    <name evidence="2" type="ORF">RB195_022164</name>
</gene>
<evidence type="ECO:0000313" key="2">
    <source>
        <dbReference type="EMBL" id="KAK6760986.1"/>
    </source>
</evidence>
<accession>A0ABR1EE79</accession>
<sequence length="179" mass="20694">MPPASSEESKEAKESQQKSPQVDRRLISIWSTMTAEEQEYNQGHLQTQHFQTRSLEMEPCLQFFCCQKLGHSSCGVEGGIICAFGDAEDQHYCDSCVQIYGKERLDILIVQGWCKHCLENYPVNRAHKFARKPWHSERLKCTIIEDLLSKDGGYHRKVCNKWDAKAKARMWILTAKKEL</sequence>
<dbReference type="Proteomes" id="UP001303046">
    <property type="component" value="Unassembled WGS sequence"/>
</dbReference>
<evidence type="ECO:0000256" key="1">
    <source>
        <dbReference type="SAM" id="MobiDB-lite"/>
    </source>
</evidence>
<keyword evidence="3" id="KW-1185">Reference proteome</keyword>
<proteinExistence type="predicted"/>
<protein>
    <submittedName>
        <fullName evidence="2">Uncharacterized protein</fullName>
    </submittedName>
</protein>